<protein>
    <submittedName>
        <fullName evidence="3">Histidine kinase/DNA gyrase B/HSP90-like ATPase</fullName>
    </submittedName>
</protein>
<dbReference type="Proteomes" id="UP000294614">
    <property type="component" value="Unassembled WGS sequence"/>
</dbReference>
<gene>
    <name evidence="3" type="ORF">C8D98_2562</name>
</gene>
<dbReference type="SMART" id="SM00387">
    <property type="entry name" value="HATPase_c"/>
    <property type="match status" value="1"/>
</dbReference>
<dbReference type="GO" id="GO:0000155">
    <property type="term" value="F:phosphorelay sensor kinase activity"/>
    <property type="evidence" value="ECO:0007669"/>
    <property type="project" value="TreeGrafter"/>
</dbReference>
<comment type="caution">
    <text evidence="3">The sequence shown here is derived from an EMBL/GenBank/DDBJ whole genome shotgun (WGS) entry which is preliminary data.</text>
</comment>
<dbReference type="RefSeq" id="WP_165871333.1">
    <property type="nucleotide sequence ID" value="NZ_JAJUHT010000015.1"/>
</dbReference>
<evidence type="ECO:0000313" key="4">
    <source>
        <dbReference type="Proteomes" id="UP000294614"/>
    </source>
</evidence>
<dbReference type="SUPFAM" id="SSF55874">
    <property type="entry name" value="ATPase domain of HSP90 chaperone/DNA topoisomerase II/histidine kinase"/>
    <property type="match status" value="1"/>
</dbReference>
<keyword evidence="3" id="KW-0418">Kinase</keyword>
<keyword evidence="1" id="KW-0597">Phosphoprotein</keyword>
<feature type="domain" description="Histidine kinase" evidence="2">
    <location>
        <begin position="164"/>
        <end position="376"/>
    </location>
</feature>
<keyword evidence="4" id="KW-1185">Reference proteome</keyword>
<name>A0A4R1K2W6_9BACT</name>
<evidence type="ECO:0000259" key="2">
    <source>
        <dbReference type="PROSITE" id="PS50109"/>
    </source>
</evidence>
<proteinExistence type="predicted"/>
<dbReference type="InterPro" id="IPR003594">
    <property type="entry name" value="HATPase_dom"/>
</dbReference>
<dbReference type="EMBL" id="SMGG01000007">
    <property type="protein sequence ID" value="TCK58362.1"/>
    <property type="molecule type" value="Genomic_DNA"/>
</dbReference>
<evidence type="ECO:0000313" key="3">
    <source>
        <dbReference type="EMBL" id="TCK58362.1"/>
    </source>
</evidence>
<reference evidence="3 4" key="1">
    <citation type="submission" date="2019-03" db="EMBL/GenBank/DDBJ databases">
        <title>Genomic Encyclopedia of Type Strains, Phase IV (KMG-IV): sequencing the most valuable type-strain genomes for metagenomic binning, comparative biology and taxonomic classification.</title>
        <authorList>
            <person name="Goeker M."/>
        </authorList>
    </citation>
    <scope>NUCLEOTIDE SEQUENCE [LARGE SCALE GENOMIC DNA]</scope>
    <source>
        <strain evidence="3 4">DSM 24984</strain>
    </source>
</reference>
<dbReference type="InterPro" id="IPR005467">
    <property type="entry name" value="His_kinase_dom"/>
</dbReference>
<accession>A0A4R1K2W6</accession>
<dbReference type="PROSITE" id="PS50109">
    <property type="entry name" value="HIS_KIN"/>
    <property type="match status" value="1"/>
</dbReference>
<dbReference type="Gene3D" id="3.30.565.10">
    <property type="entry name" value="Histidine kinase-like ATPase, C-terminal domain"/>
    <property type="match status" value="1"/>
</dbReference>
<dbReference type="PANTHER" id="PTHR43547">
    <property type="entry name" value="TWO-COMPONENT HISTIDINE KINASE"/>
    <property type="match status" value="1"/>
</dbReference>
<sequence>MTETHFAPAERDDRNSILEIYNILSSEPIFKTLMDKVEQNILILNDKRQTVYVNRTLMNNYGIGDAQIVLGLRPGEIFQCTNALTDGGCGTAVFCRECGAVNAILETQLKGEERIEECVITSADGETYELSVSSKPFEFRGMRYTLFSICDIGRQKRMNVLEQIFFHDIINIAGGIHSMLQLILEEKQAKEPEREKLNRLLMATSEQLINELCAHKTLKAAETNELLVSNSVFSSLDVLKEVVSVAENMKCSFGKVIYCDAGNTDFQINADESLLRRVLLNMLTNAIEASSIGDKVTVSVCCKGGIAVFAVHNKQVIPLEHRHLIFRKSFTTKKRGSGLGTHSIKLLTERYLHGRVDFHTDEENGTVFRVHIPIIL</sequence>
<dbReference type="PANTHER" id="PTHR43547:SF2">
    <property type="entry name" value="HYBRID SIGNAL TRANSDUCTION HISTIDINE KINASE C"/>
    <property type="match status" value="1"/>
</dbReference>
<dbReference type="AlphaFoldDB" id="A0A4R1K2W6"/>
<organism evidence="3 4">
    <name type="scientific">Seleniivibrio woodruffii</name>
    <dbReference type="NCBI Taxonomy" id="1078050"/>
    <lineage>
        <taxon>Bacteria</taxon>
        <taxon>Pseudomonadati</taxon>
        <taxon>Deferribacterota</taxon>
        <taxon>Deferribacteres</taxon>
        <taxon>Deferribacterales</taxon>
        <taxon>Geovibrionaceae</taxon>
        <taxon>Seleniivibrio</taxon>
    </lineage>
</organism>
<dbReference type="Gene3D" id="3.30.450.20">
    <property type="entry name" value="PAS domain"/>
    <property type="match status" value="1"/>
</dbReference>
<dbReference type="Pfam" id="PF02518">
    <property type="entry name" value="HATPase_c"/>
    <property type="match status" value="1"/>
</dbReference>
<evidence type="ECO:0000256" key="1">
    <source>
        <dbReference type="ARBA" id="ARBA00022553"/>
    </source>
</evidence>
<keyword evidence="3" id="KW-0808">Transferase</keyword>
<dbReference type="InterPro" id="IPR036890">
    <property type="entry name" value="HATPase_C_sf"/>
</dbReference>